<dbReference type="HOGENOM" id="CLU_040196_0_0_1"/>
<evidence type="ECO:0000256" key="2">
    <source>
        <dbReference type="SAM" id="MobiDB-lite"/>
    </source>
</evidence>
<proteinExistence type="predicted"/>
<sequence>MPDFDFEAAKESLAGYITLFGEAAGESDGSLPWTIFLHATQKVNTVAQSLQERLEECRTEFDQIKSHREEIAARERAVEQQEANAQQTLQQAEDKDRETQEKLNQLAENRRQHQDHELQLNTRQMELDSQKEQQGRELQALNEEKAVVAREKQDVARNQNTLGELRKEIEERVRAQIRLDDQLADFQRVTSVLEQQFPSILEQQLAPALQKLDNVSARVQAIEGLMERTSHLQDRLESAQNTATQTTSIIEQQLATALNQLESVSGQVQAIQRVVEDLLKEQLEPALDKLQNVPAGLQAIERIISGIGRLDDRLVSTENTTRMTEKEHDRMIMELRAEIITAVYLREDVRELRQAVDDIRKVPEL</sequence>
<feature type="coiled-coil region" evidence="1">
    <location>
        <begin position="222"/>
        <end position="281"/>
    </location>
</feature>
<dbReference type="Proteomes" id="UP000008065">
    <property type="component" value="Unassembled WGS sequence"/>
</dbReference>
<dbReference type="GeneID" id="20828308"/>
<evidence type="ECO:0000256" key="1">
    <source>
        <dbReference type="SAM" id="Coils"/>
    </source>
</evidence>
<evidence type="ECO:0000313" key="3">
    <source>
        <dbReference type="EMBL" id="EGO51367.1"/>
    </source>
</evidence>
<dbReference type="VEuPathDB" id="FungiDB:NEUTE1DRAFT_51513"/>
<dbReference type="EMBL" id="GL891382">
    <property type="protein sequence ID" value="EGO51367.1"/>
    <property type="molecule type" value="Genomic_DNA"/>
</dbReference>
<evidence type="ECO:0000313" key="4">
    <source>
        <dbReference type="Proteomes" id="UP000008065"/>
    </source>
</evidence>
<protein>
    <submittedName>
        <fullName evidence="3">Uncharacterized protein</fullName>
    </submittedName>
</protein>
<dbReference type="AlphaFoldDB" id="F8MYH0"/>
<keyword evidence="4" id="KW-1185">Reference proteome</keyword>
<name>F8MYH0_NEUT8</name>
<dbReference type="OrthoDB" id="10420475at2759"/>
<dbReference type="KEGG" id="nte:NEUTE1DRAFT51513"/>
<accession>F8MYH0</accession>
<feature type="compositionally biased region" description="Low complexity" evidence="2">
    <location>
        <begin position="80"/>
        <end position="91"/>
    </location>
</feature>
<feature type="region of interest" description="Disordered" evidence="2">
    <location>
        <begin position="77"/>
        <end position="98"/>
    </location>
</feature>
<reference evidence="4" key="1">
    <citation type="journal article" date="2011" name="Genetics">
        <title>Massive changes in genome architecture accompany the transition to self-fertility in the filamentous fungus Neurospora tetrasperma.</title>
        <authorList>
            <person name="Ellison C.E."/>
            <person name="Stajich J.E."/>
            <person name="Jacobson D.J."/>
            <person name="Natvig D.O."/>
            <person name="Lapidus A."/>
            <person name="Foster B."/>
            <person name="Aerts A."/>
            <person name="Riley R."/>
            <person name="Lindquist E.A."/>
            <person name="Grigoriev I.V."/>
            <person name="Taylor J.W."/>
        </authorList>
    </citation>
    <scope>NUCLEOTIDE SEQUENCE [LARGE SCALE GENOMIC DNA]</scope>
    <source>
        <strain evidence="4">FGSC 2508 / P0657</strain>
    </source>
</reference>
<gene>
    <name evidence="3" type="ORF">NEUTE1DRAFT_51513</name>
</gene>
<keyword evidence="1" id="KW-0175">Coiled coil</keyword>
<organism evidence="3 4">
    <name type="scientific">Neurospora tetrasperma (strain FGSC 2508 / ATCC MYA-4615 / P0657)</name>
    <dbReference type="NCBI Taxonomy" id="510951"/>
    <lineage>
        <taxon>Eukaryota</taxon>
        <taxon>Fungi</taxon>
        <taxon>Dikarya</taxon>
        <taxon>Ascomycota</taxon>
        <taxon>Pezizomycotina</taxon>
        <taxon>Sordariomycetes</taxon>
        <taxon>Sordariomycetidae</taxon>
        <taxon>Sordariales</taxon>
        <taxon>Sordariaceae</taxon>
        <taxon>Neurospora</taxon>
    </lineage>
</organism>
<dbReference type="RefSeq" id="XP_009855007.1">
    <property type="nucleotide sequence ID" value="XM_009856705.1"/>
</dbReference>